<accession>A0AAV1GH12</accession>
<gene>
    <name evidence="2" type="ORF">XNOV1_A037885</name>
</gene>
<dbReference type="Proteomes" id="UP001178508">
    <property type="component" value="Chromosome 14"/>
</dbReference>
<name>A0AAV1GH12_XYRNO</name>
<sequence length="113" mass="12457">MSSPTKVLDNDHNSAGPSGCHDVKSSCYRTYTNLFGPIIIDDDDEDEIPVPDKTNDMASEDFESSPACLQGAKGNLLQAFAKSSETGEEDYNEDMLGEGKGEKFQHFTRRRCT</sequence>
<organism evidence="2 3">
    <name type="scientific">Xyrichtys novacula</name>
    <name type="common">Pearly razorfish</name>
    <name type="synonym">Hemipteronotus novacula</name>
    <dbReference type="NCBI Taxonomy" id="13765"/>
    <lineage>
        <taxon>Eukaryota</taxon>
        <taxon>Metazoa</taxon>
        <taxon>Chordata</taxon>
        <taxon>Craniata</taxon>
        <taxon>Vertebrata</taxon>
        <taxon>Euteleostomi</taxon>
        <taxon>Actinopterygii</taxon>
        <taxon>Neopterygii</taxon>
        <taxon>Teleostei</taxon>
        <taxon>Neoteleostei</taxon>
        <taxon>Acanthomorphata</taxon>
        <taxon>Eupercaria</taxon>
        <taxon>Labriformes</taxon>
        <taxon>Labridae</taxon>
        <taxon>Xyrichtys</taxon>
    </lineage>
</organism>
<protein>
    <submittedName>
        <fullName evidence="2">Uncharacterized protein LOC117249726</fullName>
    </submittedName>
</protein>
<feature type="region of interest" description="Disordered" evidence="1">
    <location>
        <begin position="41"/>
        <end position="65"/>
    </location>
</feature>
<evidence type="ECO:0000313" key="2">
    <source>
        <dbReference type="EMBL" id="CAJ1071477.1"/>
    </source>
</evidence>
<proteinExistence type="predicted"/>
<dbReference type="EMBL" id="OY660877">
    <property type="protein sequence ID" value="CAJ1071477.1"/>
    <property type="molecule type" value="Genomic_DNA"/>
</dbReference>
<evidence type="ECO:0000313" key="3">
    <source>
        <dbReference type="Proteomes" id="UP001178508"/>
    </source>
</evidence>
<keyword evidence="3" id="KW-1185">Reference proteome</keyword>
<evidence type="ECO:0000256" key="1">
    <source>
        <dbReference type="SAM" id="MobiDB-lite"/>
    </source>
</evidence>
<feature type="region of interest" description="Disordered" evidence="1">
    <location>
        <begin position="1"/>
        <end position="23"/>
    </location>
</feature>
<reference evidence="2" key="1">
    <citation type="submission" date="2023-08" db="EMBL/GenBank/DDBJ databases">
        <authorList>
            <person name="Alioto T."/>
            <person name="Alioto T."/>
            <person name="Gomez Garrido J."/>
        </authorList>
    </citation>
    <scope>NUCLEOTIDE SEQUENCE</scope>
</reference>
<dbReference type="AlphaFoldDB" id="A0AAV1GH12"/>